<dbReference type="PANTHER" id="PTHR23131">
    <property type="entry name" value="ENDORIBONUCLEASE LACTB2"/>
    <property type="match status" value="1"/>
</dbReference>
<feature type="domain" description="Metallo-beta-lactamase" evidence="1">
    <location>
        <begin position="22"/>
        <end position="229"/>
    </location>
</feature>
<dbReference type="InterPro" id="IPR001279">
    <property type="entry name" value="Metallo-B-lactamas"/>
</dbReference>
<dbReference type="RefSeq" id="WP_269311413.1">
    <property type="nucleotide sequence ID" value="NZ_CP114052.1"/>
</dbReference>
<dbReference type="InterPro" id="IPR050662">
    <property type="entry name" value="Sec-metab_biosynth-thioest"/>
</dbReference>
<evidence type="ECO:0000313" key="3">
    <source>
        <dbReference type="Proteomes" id="UP001164187"/>
    </source>
</evidence>
<keyword evidence="3" id="KW-1185">Reference proteome</keyword>
<sequence length="324" mass="37866">MEKICDNIYSFQAVLPNSPLKSINIYVIKGKERSLVLDTGFNMPETKIAMLKGLEELNIKIEDTDLFVTHLHSDHSGLASMFYDAGSTVYASRIDGKLINEAANGKYWSRMADWLAKYGIKKEEVRLTDNPGYLYRLDHEIEFVYLEHGQSFKIAEYDFEVLLMPGHTPGHIGLYEKEHKILFCADTILDIITPNITFWGFDFGDMLGEYFDTLKKLRELKVDYCLSTHRQRVQNHKERIDEILEHHQERLSEILESLEKNREYTIREIASKITWRIRANSWEEFPPAQKFFSSGETMAHVLHLVENNKLIMLDKESTLYFIKK</sequence>
<accession>A0ABY7JQD2</accession>
<gene>
    <name evidence="2" type="ORF">O0R46_09045</name>
</gene>
<dbReference type="PANTHER" id="PTHR23131:SF4">
    <property type="entry name" value="METALLO-BETA-LACTAMASE SUPERFAMILY POTEIN"/>
    <property type="match status" value="1"/>
</dbReference>
<evidence type="ECO:0000259" key="1">
    <source>
        <dbReference type="SMART" id="SM00849"/>
    </source>
</evidence>
<organism evidence="2 3">
    <name type="scientific">Peptostreptococcus equinus</name>
    <dbReference type="NCBI Taxonomy" id="3003601"/>
    <lineage>
        <taxon>Bacteria</taxon>
        <taxon>Bacillati</taxon>
        <taxon>Bacillota</taxon>
        <taxon>Clostridia</taxon>
        <taxon>Peptostreptococcales</taxon>
        <taxon>Peptostreptococcaceae</taxon>
        <taxon>Peptostreptococcus</taxon>
    </lineage>
</organism>
<dbReference type="EMBL" id="CP114052">
    <property type="protein sequence ID" value="WAW14716.1"/>
    <property type="molecule type" value="Genomic_DNA"/>
</dbReference>
<dbReference type="Proteomes" id="UP001164187">
    <property type="component" value="Chromosome"/>
</dbReference>
<reference evidence="2" key="1">
    <citation type="submission" date="2022-12" db="EMBL/GenBank/DDBJ databases">
        <title>Peptostreptococcus.</title>
        <authorList>
            <person name="Lee S.H."/>
        </authorList>
    </citation>
    <scope>NUCLEOTIDE SEQUENCE</scope>
    <source>
        <strain evidence="2">CBA3647</strain>
    </source>
</reference>
<evidence type="ECO:0000313" key="2">
    <source>
        <dbReference type="EMBL" id="WAW14716.1"/>
    </source>
</evidence>
<proteinExistence type="predicted"/>
<dbReference type="SUPFAM" id="SSF56281">
    <property type="entry name" value="Metallo-hydrolase/oxidoreductase"/>
    <property type="match status" value="1"/>
</dbReference>
<name>A0ABY7JQD2_9FIRM</name>
<dbReference type="Gene3D" id="3.60.15.10">
    <property type="entry name" value="Ribonuclease Z/Hydroxyacylglutathione hydrolase-like"/>
    <property type="match status" value="1"/>
</dbReference>
<dbReference type="InterPro" id="IPR036866">
    <property type="entry name" value="RibonucZ/Hydroxyglut_hydro"/>
</dbReference>
<protein>
    <submittedName>
        <fullName evidence="2">MBL fold metallo-hydrolase</fullName>
    </submittedName>
</protein>
<dbReference type="Pfam" id="PF00753">
    <property type="entry name" value="Lactamase_B"/>
    <property type="match status" value="1"/>
</dbReference>
<dbReference type="SMART" id="SM00849">
    <property type="entry name" value="Lactamase_B"/>
    <property type="match status" value="1"/>
</dbReference>